<keyword evidence="3" id="KW-0732">Signal</keyword>
<evidence type="ECO:0000256" key="1">
    <source>
        <dbReference type="ARBA" id="ARBA00001968"/>
    </source>
</evidence>
<dbReference type="GO" id="GO:0047429">
    <property type="term" value="F:nucleoside triphosphate diphosphatase activity"/>
    <property type="evidence" value="ECO:0007669"/>
    <property type="project" value="InterPro"/>
</dbReference>
<dbReference type="EMBL" id="HBHQ01009646">
    <property type="protein sequence ID" value="CAD9814681.1"/>
    <property type="molecule type" value="Transcribed_RNA"/>
</dbReference>
<evidence type="ECO:0000256" key="2">
    <source>
        <dbReference type="ARBA" id="ARBA00022801"/>
    </source>
</evidence>
<name>A0A7S2UE26_9STRA</name>
<dbReference type="NCBIfam" id="TIGR00172">
    <property type="entry name" value="maf"/>
    <property type="match status" value="1"/>
</dbReference>
<feature type="chain" id="PRO_5030705615" description="Septum formation protein Maf" evidence="3">
    <location>
        <begin position="22"/>
        <end position="308"/>
    </location>
</feature>
<accession>A0A7S2UE26</accession>
<sequence>MKCSFWTCMVTVAFATKCISGWTGPGPVFPTRTSRPILAPYCCSKPASFVSQFPRRQTFAMAAGAATPKTNSDSLLISKMDRIGLLEEDVKLILASQSPRRREILDMMGLAGRYTVHPSPLDEEALQVELAKITPQLCPKEYTKTLAEEKAKAMAMTLVSQGQSSHETFFILGSDTIVDLNGSILNKPVDEKEAELMLTRLSGNLHEVHTGVALYQVSPAQPHETNPAEPILIKSYTDTARVRFTTLSKADIESYVKTGEPMDKAGSYGIQGIGGQFVEGIEGDFFVVMGLPMHSLSRTMSDALTLLD</sequence>
<organism evidence="4">
    <name type="scientific">Attheya septentrionalis</name>
    <dbReference type="NCBI Taxonomy" id="420275"/>
    <lineage>
        <taxon>Eukaryota</taxon>
        <taxon>Sar</taxon>
        <taxon>Stramenopiles</taxon>
        <taxon>Ochrophyta</taxon>
        <taxon>Bacillariophyta</taxon>
        <taxon>Coscinodiscophyceae</taxon>
        <taxon>Chaetocerotophycidae</taxon>
        <taxon>Chaetocerotales</taxon>
        <taxon>Attheyaceae</taxon>
        <taxon>Attheya</taxon>
    </lineage>
</organism>
<dbReference type="Pfam" id="PF02545">
    <property type="entry name" value="Maf"/>
    <property type="match status" value="1"/>
</dbReference>
<dbReference type="Gene3D" id="3.90.950.10">
    <property type="match status" value="1"/>
</dbReference>
<evidence type="ECO:0000256" key="3">
    <source>
        <dbReference type="SAM" id="SignalP"/>
    </source>
</evidence>
<evidence type="ECO:0000313" key="4">
    <source>
        <dbReference type="EMBL" id="CAD9814681.1"/>
    </source>
</evidence>
<dbReference type="HAMAP" id="MF_00528">
    <property type="entry name" value="Maf"/>
    <property type="match status" value="1"/>
</dbReference>
<evidence type="ECO:0008006" key="5">
    <source>
        <dbReference type="Google" id="ProtNLM"/>
    </source>
</evidence>
<dbReference type="SUPFAM" id="SSF52972">
    <property type="entry name" value="ITPase-like"/>
    <property type="match status" value="1"/>
</dbReference>
<protein>
    <recommendedName>
        <fullName evidence="5">Septum formation protein Maf</fullName>
    </recommendedName>
</protein>
<comment type="cofactor">
    <cofactor evidence="1">
        <name>a divalent metal cation</name>
        <dbReference type="ChEBI" id="CHEBI:60240"/>
    </cofactor>
</comment>
<keyword evidence="2" id="KW-0378">Hydrolase</keyword>
<gene>
    <name evidence="4" type="ORF">ASEP1449_LOCUS6506</name>
</gene>
<reference evidence="4" key="1">
    <citation type="submission" date="2021-01" db="EMBL/GenBank/DDBJ databases">
        <authorList>
            <person name="Corre E."/>
            <person name="Pelletier E."/>
            <person name="Niang G."/>
            <person name="Scheremetjew M."/>
            <person name="Finn R."/>
            <person name="Kale V."/>
            <person name="Holt S."/>
            <person name="Cochrane G."/>
            <person name="Meng A."/>
            <person name="Brown T."/>
            <person name="Cohen L."/>
        </authorList>
    </citation>
    <scope>NUCLEOTIDE SEQUENCE</scope>
    <source>
        <strain evidence="4">CCMP2084</strain>
    </source>
</reference>
<dbReference type="PANTHER" id="PTHR43213:SF5">
    <property type="entry name" value="BIFUNCTIONAL DTTP_UTP PYROPHOSPHATASE_METHYLTRANSFERASE PROTEIN-RELATED"/>
    <property type="match status" value="1"/>
</dbReference>
<dbReference type="InterPro" id="IPR029001">
    <property type="entry name" value="ITPase-like_fam"/>
</dbReference>
<dbReference type="CDD" id="cd00555">
    <property type="entry name" value="Maf"/>
    <property type="match status" value="1"/>
</dbReference>
<dbReference type="AlphaFoldDB" id="A0A7S2UE26"/>
<feature type="signal peptide" evidence="3">
    <location>
        <begin position="1"/>
        <end position="21"/>
    </location>
</feature>
<proteinExistence type="inferred from homology"/>
<dbReference type="PANTHER" id="PTHR43213">
    <property type="entry name" value="BIFUNCTIONAL DTTP/UTP PYROPHOSPHATASE/METHYLTRANSFERASE PROTEIN-RELATED"/>
    <property type="match status" value="1"/>
</dbReference>
<dbReference type="InterPro" id="IPR003697">
    <property type="entry name" value="Maf-like"/>
</dbReference>